<gene>
    <name evidence="1" type="ORF">TKK_001902</name>
</gene>
<evidence type="ECO:0000313" key="2">
    <source>
        <dbReference type="Proteomes" id="UP001627154"/>
    </source>
</evidence>
<accession>A0ABD2XJY5</accession>
<dbReference type="PANTHER" id="PTHR10492">
    <property type="match status" value="1"/>
</dbReference>
<reference evidence="1 2" key="1">
    <citation type="journal article" date="2024" name="bioRxiv">
        <title>A reference genome for Trichogramma kaykai: A tiny desert-dwelling parasitoid wasp with competing sex-ratio distorters.</title>
        <authorList>
            <person name="Culotta J."/>
            <person name="Lindsey A.R."/>
        </authorList>
    </citation>
    <scope>NUCLEOTIDE SEQUENCE [LARGE SCALE GENOMIC DNA]</scope>
    <source>
        <strain evidence="1 2">KSX58</strain>
    </source>
</reference>
<dbReference type="Proteomes" id="UP001627154">
    <property type="component" value="Unassembled WGS sequence"/>
</dbReference>
<evidence type="ECO:0000313" key="1">
    <source>
        <dbReference type="EMBL" id="KAL3405512.1"/>
    </source>
</evidence>
<organism evidence="1 2">
    <name type="scientific">Trichogramma kaykai</name>
    <dbReference type="NCBI Taxonomy" id="54128"/>
    <lineage>
        <taxon>Eukaryota</taxon>
        <taxon>Metazoa</taxon>
        <taxon>Ecdysozoa</taxon>
        <taxon>Arthropoda</taxon>
        <taxon>Hexapoda</taxon>
        <taxon>Insecta</taxon>
        <taxon>Pterygota</taxon>
        <taxon>Neoptera</taxon>
        <taxon>Endopterygota</taxon>
        <taxon>Hymenoptera</taxon>
        <taxon>Apocrita</taxon>
        <taxon>Proctotrupomorpha</taxon>
        <taxon>Chalcidoidea</taxon>
        <taxon>Trichogrammatidae</taxon>
        <taxon>Trichogramma</taxon>
    </lineage>
</organism>
<sequence>MPSDDFTIVIKAVKTPAGEHERRYNAPTINEVAILIVGEDCNSRDIVIRRRNGTIQRVSETHRSYDALQYPVLFWQGEDGYHFNIKMIEPEKPEEDVKKVSAMNYYAYRLMIRPDACNHILKCRLIFHQYLKITPDQIDEIILAEIPDSNIDPGFFEVISKNMVHGPCGTINKDSPYMKDGKCTKRYPKDMHTDSITGNDGYPQYRRRSIDNGEKSITVKVKNFDFEVDNRWIVPYSPLLSKTFKAHINFEYCNSVKSIKYIFKYVTKGSDMAVFGIEDANTPTDEIDRYKLGRYINSNEAAWRIFAFLIHECYPTVLHLAVHLENGQRVRLLYSEVPKFYTWNKSLKKFKPRKQGKPVEGHQNLYSSDALGSLYTVHFNNQECFYLRLLLVHVRGPTSFQDLRTVNGQVCETY</sequence>
<comment type="caution">
    <text evidence="1">The sequence shown here is derived from an EMBL/GenBank/DDBJ whole genome shotgun (WGS) entry which is preliminary data.</text>
</comment>
<name>A0ABD2XJY5_9HYME</name>
<dbReference type="AlphaFoldDB" id="A0ABD2XJY5"/>
<dbReference type="EMBL" id="JBJJXI010000020">
    <property type="protein sequence ID" value="KAL3405512.1"/>
    <property type="molecule type" value="Genomic_DNA"/>
</dbReference>
<dbReference type="PANTHER" id="PTHR10492:SF57">
    <property type="entry name" value="ATP-DEPENDENT DNA HELICASE"/>
    <property type="match status" value="1"/>
</dbReference>
<proteinExistence type="predicted"/>
<protein>
    <recommendedName>
        <fullName evidence="3">Helitron helicase-like domain-containing protein</fullName>
    </recommendedName>
</protein>
<keyword evidence="2" id="KW-1185">Reference proteome</keyword>
<evidence type="ECO:0008006" key="3">
    <source>
        <dbReference type="Google" id="ProtNLM"/>
    </source>
</evidence>